<dbReference type="Pfam" id="PF13725">
    <property type="entry name" value="tRNA_bind_2"/>
    <property type="match status" value="1"/>
</dbReference>
<accession>A0A8R1YRV0</accession>
<dbReference type="InterPro" id="IPR027992">
    <property type="entry name" value="tRNA_bind_dom"/>
</dbReference>
<protein>
    <submittedName>
        <fullName evidence="1">Nath-10</fullName>
    </submittedName>
</protein>
<dbReference type="Pfam" id="PF13718">
    <property type="entry name" value="GNAT_acetyltr_2"/>
    <property type="match status" value="1"/>
</dbReference>
<dbReference type="AlphaFoldDB" id="A0A2A6BL75"/>
<gene>
    <name evidence="1" type="primary">WBGene00273987</name>
</gene>
<dbReference type="Gene3D" id="3.40.630.30">
    <property type="match status" value="1"/>
</dbReference>
<evidence type="ECO:0000313" key="2">
    <source>
        <dbReference type="Proteomes" id="UP000005239"/>
    </source>
</evidence>
<accession>A0A2A6BL75</accession>
<name>A0A2A6BL75_PRIPA</name>
<dbReference type="Proteomes" id="UP000005239">
    <property type="component" value="Unassembled WGS sequence"/>
</dbReference>
<dbReference type="EnsemblMetazoa" id="PPA35618.1">
    <property type="protein sequence ID" value="PPA35618.1"/>
    <property type="gene ID" value="WBGene00273987"/>
</dbReference>
<dbReference type="GO" id="GO:0008080">
    <property type="term" value="F:N-acetyltransferase activity"/>
    <property type="evidence" value="ECO:0007669"/>
    <property type="project" value="InterPro"/>
</dbReference>
<proteinExistence type="predicted"/>
<reference evidence="1" key="2">
    <citation type="submission" date="2022-06" db="UniProtKB">
        <authorList>
            <consortium name="EnsemblMetazoa"/>
        </authorList>
    </citation>
    <scope>IDENTIFICATION</scope>
    <source>
        <strain evidence="1">PS312</strain>
    </source>
</reference>
<dbReference type="InterPro" id="IPR032672">
    <property type="entry name" value="TmcA/NAT10/Kre33"/>
</dbReference>
<organism evidence="1 2">
    <name type="scientific">Pristionchus pacificus</name>
    <name type="common">Parasitic nematode worm</name>
    <dbReference type="NCBI Taxonomy" id="54126"/>
    <lineage>
        <taxon>Eukaryota</taxon>
        <taxon>Metazoa</taxon>
        <taxon>Ecdysozoa</taxon>
        <taxon>Nematoda</taxon>
        <taxon>Chromadorea</taxon>
        <taxon>Rhabditida</taxon>
        <taxon>Rhabditina</taxon>
        <taxon>Diplogasteromorpha</taxon>
        <taxon>Diplogasteroidea</taxon>
        <taxon>Neodiplogasteridae</taxon>
        <taxon>Pristionchus</taxon>
    </lineage>
</organism>
<reference evidence="2" key="1">
    <citation type="journal article" date="2008" name="Nat. Genet.">
        <title>The Pristionchus pacificus genome provides a unique perspective on nematode lifestyle and parasitism.</title>
        <authorList>
            <person name="Dieterich C."/>
            <person name="Clifton S.W."/>
            <person name="Schuster L.N."/>
            <person name="Chinwalla A."/>
            <person name="Delehaunty K."/>
            <person name="Dinkelacker I."/>
            <person name="Fulton L."/>
            <person name="Fulton R."/>
            <person name="Godfrey J."/>
            <person name="Minx P."/>
            <person name="Mitreva M."/>
            <person name="Roeseler W."/>
            <person name="Tian H."/>
            <person name="Witte H."/>
            <person name="Yang S.P."/>
            <person name="Wilson R.K."/>
            <person name="Sommer R.J."/>
        </authorList>
    </citation>
    <scope>NUCLEOTIDE SEQUENCE [LARGE SCALE GENOMIC DNA]</scope>
    <source>
        <strain evidence="2">PS312</strain>
    </source>
</reference>
<dbReference type="InterPro" id="IPR000182">
    <property type="entry name" value="GNAT_dom"/>
</dbReference>
<dbReference type="PANTHER" id="PTHR10925:SF5">
    <property type="entry name" value="RNA CYTIDINE ACETYLTRANSFERASE"/>
    <property type="match status" value="1"/>
</dbReference>
<dbReference type="PANTHER" id="PTHR10925">
    <property type="entry name" value="N-ACETYLTRANSFERASE 10"/>
    <property type="match status" value="1"/>
</dbReference>
<keyword evidence="2" id="KW-1185">Reference proteome</keyword>
<evidence type="ECO:0000313" key="1">
    <source>
        <dbReference type="EnsemblMetazoa" id="PPA35618.1"/>
    </source>
</evidence>
<sequence length="395" mass="45053">MGYGGRAMELLEHYYQGKFPCIKEDGQMKRKTNCVKDVETLQLLEEQIAPRTNLPPLLERLTERRAENLDYLGVSFGLTGELLKFWKKCSFVGVYLRQEASSLTGEHTLIALKNLSNNGIEWLSSFSSQFRTRFINLLPSSFCHFPSTLALSILQLRNKEIEGSITRRVLTRNEIGVVLSDNDLGRLSSFTHNLIDHRLIADIVPTLAKLFLNHNLSPTLQLAATQTAVLLAFGLQHKTMHIMCEELDGMPEAQVLALYKKTMRKLSIHLDEVCKDAVRERIGNEMEERGHKKMDQVTHMKALSKSLADELEEAAKEIEDRQERDKKKMIEELGTNLGQYIIKGDDDDWKDALKEGMSAPKGAISVRNKRAIQDMPIPEKNTDKEGMRKKKKMKR</sequence>
<dbReference type="OrthoDB" id="10067491at2759"/>